<protein>
    <recommendedName>
        <fullName evidence="1">DUF7217 domain-containing protein</fullName>
    </recommendedName>
</protein>
<sequence>MSIDVYKAIMSGGLNLSSPSVNLGNDAIRDISALESELDNPLLEPLVDTSILSSTKTAIRAANTSANASVFHMTSTLNNSLTLTSRSNAINKLDAKADSVAKGCSNTTNMFGSIQGETDSAFSEMQTKANELSQGISDLLAGVIDASELESMMTSVSDAIGTVVASVESLVSKEQELGKELIQKLEANSVAQAISTLWKDPCTQAVLDTVLPQNIKDLL</sequence>
<evidence type="ECO:0000313" key="2">
    <source>
        <dbReference type="EMBL" id="MDC5738609.1"/>
    </source>
</evidence>
<reference evidence="2" key="1">
    <citation type="submission" date="2022-11" db="EMBL/GenBank/DDBJ databases">
        <title>Role of the vibriolysin VemA secreted by the emergent pathogen Vibrio europaeus in the colonization of Manila clam mucus.</title>
        <authorList>
            <person name="Martinez C."/>
            <person name="Rodriguez S."/>
            <person name="Vences A."/>
            <person name="Barja J.L."/>
            <person name="Toranzo A.E."/>
            <person name="Dubert J."/>
        </authorList>
    </citation>
    <scope>NUCLEOTIDE SEQUENCE</scope>
    <source>
        <strain evidence="2">3454</strain>
    </source>
</reference>
<gene>
    <name evidence="2" type="ORF">OPW20_00960</name>
</gene>
<dbReference type="RefSeq" id="WP_272236627.1">
    <property type="nucleotide sequence ID" value="NZ_JAPFIQ010000013.1"/>
</dbReference>
<dbReference type="Proteomes" id="UP001150001">
    <property type="component" value="Unassembled WGS sequence"/>
</dbReference>
<name>A0ABT5GMW4_9VIBR</name>
<comment type="caution">
    <text evidence="2">The sequence shown here is derived from an EMBL/GenBank/DDBJ whole genome shotgun (WGS) entry which is preliminary data.</text>
</comment>
<proteinExistence type="predicted"/>
<evidence type="ECO:0000259" key="1">
    <source>
        <dbReference type="Pfam" id="PF23854"/>
    </source>
</evidence>
<organism evidence="2 3">
    <name type="scientific">Vibrio europaeus</name>
    <dbReference type="NCBI Taxonomy" id="300876"/>
    <lineage>
        <taxon>Bacteria</taxon>
        <taxon>Pseudomonadati</taxon>
        <taxon>Pseudomonadota</taxon>
        <taxon>Gammaproteobacteria</taxon>
        <taxon>Vibrionales</taxon>
        <taxon>Vibrionaceae</taxon>
        <taxon>Vibrio</taxon>
        <taxon>Vibrio oreintalis group</taxon>
    </lineage>
</organism>
<dbReference type="EMBL" id="JAPFIT010000005">
    <property type="protein sequence ID" value="MDC5738609.1"/>
    <property type="molecule type" value="Genomic_DNA"/>
</dbReference>
<dbReference type="Pfam" id="PF23854">
    <property type="entry name" value="DUF7217"/>
    <property type="match status" value="1"/>
</dbReference>
<accession>A0ABT5GMW4</accession>
<evidence type="ECO:0000313" key="3">
    <source>
        <dbReference type="Proteomes" id="UP001150001"/>
    </source>
</evidence>
<keyword evidence="3" id="KW-1185">Reference proteome</keyword>
<feature type="domain" description="DUF7217" evidence="1">
    <location>
        <begin position="33"/>
        <end position="218"/>
    </location>
</feature>
<dbReference type="InterPro" id="IPR055641">
    <property type="entry name" value="DUF7217"/>
</dbReference>